<reference evidence="2" key="1">
    <citation type="submission" date="2023-03" db="EMBL/GenBank/DDBJ databases">
        <title>Massive genome expansion in bonnet fungi (Mycena s.s.) driven by repeated elements and novel gene families across ecological guilds.</title>
        <authorList>
            <consortium name="Lawrence Berkeley National Laboratory"/>
            <person name="Harder C.B."/>
            <person name="Miyauchi S."/>
            <person name="Viragh M."/>
            <person name="Kuo A."/>
            <person name="Thoen E."/>
            <person name="Andreopoulos B."/>
            <person name="Lu D."/>
            <person name="Skrede I."/>
            <person name="Drula E."/>
            <person name="Henrissat B."/>
            <person name="Morin E."/>
            <person name="Kohler A."/>
            <person name="Barry K."/>
            <person name="LaButti K."/>
            <person name="Morin E."/>
            <person name="Salamov A."/>
            <person name="Lipzen A."/>
            <person name="Mereny Z."/>
            <person name="Hegedus B."/>
            <person name="Baldrian P."/>
            <person name="Stursova M."/>
            <person name="Weitz H."/>
            <person name="Taylor A."/>
            <person name="Grigoriev I.V."/>
            <person name="Nagy L.G."/>
            <person name="Martin F."/>
            <person name="Kauserud H."/>
        </authorList>
    </citation>
    <scope>NUCLEOTIDE SEQUENCE</scope>
    <source>
        <strain evidence="2">CBHHK182m</strain>
    </source>
</reference>
<accession>A0AAD7NJU5</accession>
<evidence type="ECO:0000313" key="2">
    <source>
        <dbReference type="EMBL" id="KAJ7763415.1"/>
    </source>
</evidence>
<evidence type="ECO:0000313" key="3">
    <source>
        <dbReference type="Proteomes" id="UP001215598"/>
    </source>
</evidence>
<keyword evidence="1" id="KW-0812">Transmembrane</keyword>
<keyword evidence="1" id="KW-0472">Membrane</keyword>
<proteinExistence type="predicted"/>
<feature type="transmembrane region" description="Helical" evidence="1">
    <location>
        <begin position="83"/>
        <end position="100"/>
    </location>
</feature>
<organism evidence="2 3">
    <name type="scientific">Mycena metata</name>
    <dbReference type="NCBI Taxonomy" id="1033252"/>
    <lineage>
        <taxon>Eukaryota</taxon>
        <taxon>Fungi</taxon>
        <taxon>Dikarya</taxon>
        <taxon>Basidiomycota</taxon>
        <taxon>Agaricomycotina</taxon>
        <taxon>Agaricomycetes</taxon>
        <taxon>Agaricomycetidae</taxon>
        <taxon>Agaricales</taxon>
        <taxon>Marasmiineae</taxon>
        <taxon>Mycenaceae</taxon>
        <taxon>Mycena</taxon>
    </lineage>
</organism>
<dbReference type="EMBL" id="JARKIB010000030">
    <property type="protein sequence ID" value="KAJ7763415.1"/>
    <property type="molecule type" value="Genomic_DNA"/>
</dbReference>
<sequence>MGALYDLAVPLIDRPASSCYVSWPGHDGVSREDKLTLMAYYTTHRRPELDERFLSDGPRVTITFGESVKVVELTIQRKTDGSWGYFSGITCMIIVFLAVTNI</sequence>
<gene>
    <name evidence="2" type="ORF">B0H16DRAFT_1883753</name>
</gene>
<dbReference type="AlphaFoldDB" id="A0AAD7NJU5"/>
<keyword evidence="3" id="KW-1185">Reference proteome</keyword>
<comment type="caution">
    <text evidence="2">The sequence shown here is derived from an EMBL/GenBank/DDBJ whole genome shotgun (WGS) entry which is preliminary data.</text>
</comment>
<protein>
    <submittedName>
        <fullName evidence="2">Uncharacterized protein</fullName>
    </submittedName>
</protein>
<evidence type="ECO:0000256" key="1">
    <source>
        <dbReference type="SAM" id="Phobius"/>
    </source>
</evidence>
<dbReference type="Proteomes" id="UP001215598">
    <property type="component" value="Unassembled WGS sequence"/>
</dbReference>
<name>A0AAD7NJU5_9AGAR</name>
<keyword evidence="1" id="KW-1133">Transmembrane helix</keyword>